<comment type="caution">
    <text evidence="2">The sequence shown here is derived from an EMBL/GenBank/DDBJ whole genome shotgun (WGS) entry which is preliminary data.</text>
</comment>
<keyword evidence="1" id="KW-0812">Transmembrane</keyword>
<reference evidence="2 3" key="1">
    <citation type="submission" date="2020-08" db="EMBL/GenBank/DDBJ databases">
        <title>Genomic Encyclopedia of Type Strains, Phase IV (KMG-IV): sequencing the most valuable type-strain genomes for metagenomic binning, comparative biology and taxonomic classification.</title>
        <authorList>
            <person name="Goeker M."/>
        </authorList>
    </citation>
    <scope>NUCLEOTIDE SEQUENCE [LARGE SCALE GENOMIC DNA]</scope>
    <source>
        <strain evidence="2 3">DSM 27568</strain>
    </source>
</reference>
<organism evidence="2 3">
    <name type="scientific">Novosphingobium fluoreni</name>
    <dbReference type="NCBI Taxonomy" id="1391222"/>
    <lineage>
        <taxon>Bacteria</taxon>
        <taxon>Pseudomonadati</taxon>
        <taxon>Pseudomonadota</taxon>
        <taxon>Alphaproteobacteria</taxon>
        <taxon>Sphingomonadales</taxon>
        <taxon>Sphingomonadaceae</taxon>
        <taxon>Novosphingobium</taxon>
    </lineage>
</organism>
<evidence type="ECO:0000313" key="2">
    <source>
        <dbReference type="EMBL" id="MBB3939015.1"/>
    </source>
</evidence>
<feature type="transmembrane region" description="Helical" evidence="1">
    <location>
        <begin position="20"/>
        <end position="38"/>
    </location>
</feature>
<accession>A0A7W6FXH6</accession>
<dbReference type="AlphaFoldDB" id="A0A7W6FXH6"/>
<proteinExistence type="predicted"/>
<sequence>MSEAGPTPVGGNPFTARTALGLVVFGSLAFVALLWMIGNGLAQGSANNGGAHGEGRGLNGYAAVADLLERQGHAVRTSRSRAGFDQPGLLVLTPQPTANGKDITEAVERHRRVGPVLVITPKWTAFPLPSGDLRAKKGWVQLAGPGEINWPGFLDQLTLNASEGAKGAQVRWRSRMAAGTFPDARRTLAGVGPGLLPLVEGADGRVFAAYLDDGVFPAMARQALRPADAATRYRSQTYPLIVVFDADLLSNYGMAQRPSAELAVQMVNAAAGPDAPITFDLTLAGLEFKPNLLSLAFTPPFLAATLCLLLAAMAIGWRAFLRFGPPLVPGRAIAFGKRALVTNAAGLIVRSRRLHLLGPPYADAVRARLIRALGLSRAGDEAADTLAIDRAAVARGEPKHAFSQAAARLRQARSERELVKAAADLHALERTLTR</sequence>
<evidence type="ECO:0000313" key="3">
    <source>
        <dbReference type="Proteomes" id="UP000561459"/>
    </source>
</evidence>
<dbReference type="Proteomes" id="UP000561459">
    <property type="component" value="Unassembled WGS sequence"/>
</dbReference>
<keyword evidence="1" id="KW-1133">Transmembrane helix</keyword>
<feature type="transmembrane region" description="Helical" evidence="1">
    <location>
        <begin position="301"/>
        <end position="321"/>
    </location>
</feature>
<name>A0A7W6FXH6_9SPHN</name>
<dbReference type="RefSeq" id="WP_183615816.1">
    <property type="nucleotide sequence ID" value="NZ_JACIDY010000001.1"/>
</dbReference>
<gene>
    <name evidence="2" type="ORF">GGR39_000644</name>
</gene>
<dbReference type="EMBL" id="JACIDY010000001">
    <property type="protein sequence ID" value="MBB3939015.1"/>
    <property type="molecule type" value="Genomic_DNA"/>
</dbReference>
<keyword evidence="1" id="KW-0472">Membrane</keyword>
<evidence type="ECO:0000256" key="1">
    <source>
        <dbReference type="SAM" id="Phobius"/>
    </source>
</evidence>
<protein>
    <recommendedName>
        <fullName evidence="4">DUF4350 domain-containing protein</fullName>
    </recommendedName>
</protein>
<keyword evidence="3" id="KW-1185">Reference proteome</keyword>
<evidence type="ECO:0008006" key="4">
    <source>
        <dbReference type="Google" id="ProtNLM"/>
    </source>
</evidence>